<evidence type="ECO:0000313" key="1">
    <source>
        <dbReference type="EMBL" id="PWZ11712.1"/>
    </source>
</evidence>
<dbReference type="Proteomes" id="UP000251960">
    <property type="component" value="Chromosome 8"/>
</dbReference>
<dbReference type="EMBL" id="NCVQ01000009">
    <property type="protein sequence ID" value="PWZ11712.1"/>
    <property type="molecule type" value="Genomic_DNA"/>
</dbReference>
<accession>A0A3L6DT11</accession>
<sequence>MAPPLDAVPRTTRESSTLATIMRPLLDDGQCGAAALDRVQAAATSELVIHSGSCWHVGLLPEVELAVVKLLLVIDERRQRERIPLVLFVQGFQATNMDSSLALVYENDSQVRSMEKKITENKCHACKKRNLS</sequence>
<reference evidence="1 2" key="1">
    <citation type="journal article" date="2018" name="Nat. Genet.">
        <title>Extensive intraspecific gene order and gene structural variations between Mo17 and other maize genomes.</title>
        <authorList>
            <person name="Sun S."/>
            <person name="Zhou Y."/>
            <person name="Chen J."/>
            <person name="Shi J."/>
            <person name="Zhao H."/>
            <person name="Zhao H."/>
            <person name="Song W."/>
            <person name="Zhang M."/>
            <person name="Cui Y."/>
            <person name="Dong X."/>
            <person name="Liu H."/>
            <person name="Ma X."/>
            <person name="Jiao Y."/>
            <person name="Wang B."/>
            <person name="Wei X."/>
            <person name="Stein J.C."/>
            <person name="Glaubitz J.C."/>
            <person name="Lu F."/>
            <person name="Yu G."/>
            <person name="Liang C."/>
            <person name="Fengler K."/>
            <person name="Li B."/>
            <person name="Rafalski A."/>
            <person name="Schnable P.S."/>
            <person name="Ware D.H."/>
            <person name="Buckler E.S."/>
            <person name="Lai J."/>
        </authorList>
    </citation>
    <scope>NUCLEOTIDE SEQUENCE [LARGE SCALE GENOMIC DNA]</scope>
    <source>
        <strain evidence="2">cv. Missouri 17</strain>
        <tissue evidence="1">Seedling</tissue>
    </source>
</reference>
<gene>
    <name evidence="1" type="ORF">Zm00014a_039761</name>
</gene>
<comment type="caution">
    <text evidence="1">The sequence shown here is derived from an EMBL/GenBank/DDBJ whole genome shotgun (WGS) entry which is preliminary data.</text>
</comment>
<evidence type="ECO:0000313" key="2">
    <source>
        <dbReference type="Proteomes" id="UP000251960"/>
    </source>
</evidence>
<dbReference type="AlphaFoldDB" id="A0A3L6DT11"/>
<name>A0A3L6DT11_MAIZE</name>
<protein>
    <submittedName>
        <fullName evidence="1">Uncharacterized protein</fullName>
    </submittedName>
</protein>
<proteinExistence type="predicted"/>
<organism evidence="1 2">
    <name type="scientific">Zea mays</name>
    <name type="common">Maize</name>
    <dbReference type="NCBI Taxonomy" id="4577"/>
    <lineage>
        <taxon>Eukaryota</taxon>
        <taxon>Viridiplantae</taxon>
        <taxon>Streptophyta</taxon>
        <taxon>Embryophyta</taxon>
        <taxon>Tracheophyta</taxon>
        <taxon>Spermatophyta</taxon>
        <taxon>Magnoliopsida</taxon>
        <taxon>Liliopsida</taxon>
        <taxon>Poales</taxon>
        <taxon>Poaceae</taxon>
        <taxon>PACMAD clade</taxon>
        <taxon>Panicoideae</taxon>
        <taxon>Andropogonodae</taxon>
        <taxon>Andropogoneae</taxon>
        <taxon>Tripsacinae</taxon>
        <taxon>Zea</taxon>
    </lineage>
</organism>